<evidence type="ECO:0000313" key="5">
    <source>
        <dbReference type="Proteomes" id="UP000467700"/>
    </source>
</evidence>
<evidence type="ECO:0000256" key="2">
    <source>
        <dbReference type="SAM" id="MobiDB-lite"/>
    </source>
</evidence>
<dbReference type="EMBL" id="CACVBS010000060">
    <property type="protein sequence ID" value="CAA7267538.1"/>
    <property type="molecule type" value="Genomic_DNA"/>
</dbReference>
<organism evidence="4 5">
    <name type="scientific">Cyclocybe aegerita</name>
    <name type="common">Black poplar mushroom</name>
    <name type="synonym">Agrocybe aegerita</name>
    <dbReference type="NCBI Taxonomy" id="1973307"/>
    <lineage>
        <taxon>Eukaryota</taxon>
        <taxon>Fungi</taxon>
        <taxon>Dikarya</taxon>
        <taxon>Basidiomycota</taxon>
        <taxon>Agaricomycotina</taxon>
        <taxon>Agaricomycetes</taxon>
        <taxon>Agaricomycetidae</taxon>
        <taxon>Agaricales</taxon>
        <taxon>Agaricineae</taxon>
        <taxon>Bolbitiaceae</taxon>
        <taxon>Cyclocybe</taxon>
    </lineage>
</organism>
<feature type="compositionally biased region" description="Polar residues" evidence="2">
    <location>
        <begin position="285"/>
        <end position="316"/>
    </location>
</feature>
<name>A0A8S0W992_CYCAE</name>
<keyword evidence="1" id="KW-0863">Zinc-finger</keyword>
<evidence type="ECO:0000256" key="1">
    <source>
        <dbReference type="PROSITE-ProRule" id="PRU00042"/>
    </source>
</evidence>
<dbReference type="SMART" id="SM00355">
    <property type="entry name" value="ZnF_C2H2"/>
    <property type="match status" value="2"/>
</dbReference>
<dbReference type="Gene3D" id="3.30.160.60">
    <property type="entry name" value="Classic Zinc Finger"/>
    <property type="match status" value="1"/>
</dbReference>
<protein>
    <recommendedName>
        <fullName evidence="3">C2H2-type domain-containing protein</fullName>
    </recommendedName>
</protein>
<reference evidence="4 5" key="1">
    <citation type="submission" date="2020-01" db="EMBL/GenBank/DDBJ databases">
        <authorList>
            <person name="Gupta K D."/>
        </authorList>
    </citation>
    <scope>NUCLEOTIDE SEQUENCE [LARGE SCALE GENOMIC DNA]</scope>
</reference>
<dbReference type="Proteomes" id="UP000467700">
    <property type="component" value="Unassembled WGS sequence"/>
</dbReference>
<feature type="region of interest" description="Disordered" evidence="2">
    <location>
        <begin position="221"/>
        <end position="321"/>
    </location>
</feature>
<dbReference type="AlphaFoldDB" id="A0A8S0W992"/>
<feature type="domain" description="C2H2-type" evidence="3">
    <location>
        <begin position="361"/>
        <end position="384"/>
    </location>
</feature>
<dbReference type="InterPro" id="IPR013087">
    <property type="entry name" value="Znf_C2H2_type"/>
</dbReference>
<dbReference type="PROSITE" id="PS50157">
    <property type="entry name" value="ZINC_FINGER_C2H2_2"/>
    <property type="match status" value="1"/>
</dbReference>
<comment type="caution">
    <text evidence="4">The sequence shown here is derived from an EMBL/GenBank/DDBJ whole genome shotgun (WGS) entry which is preliminary data.</text>
</comment>
<keyword evidence="1" id="KW-0862">Zinc</keyword>
<keyword evidence="5" id="KW-1185">Reference proteome</keyword>
<sequence length="389" mass="42987">MTTTRTVPNPYFPPQYPHATDFAGATGSNPFIDASPTNSNSLMKFTNFCLPSDDDHFVQPQPSMPADVVHFNTNIFTQPAPSPAHGFGEDLQSRVITAKERGGLKSVDYLHKFARATGKYPKLGMFCTPGGDDVDPHDVRRSAYSQPVSPPVVYPVKQFTNLPVYNDGAPLRSPGAGSIAQELTESTDATIAKKKLMFTEPEQFAIAKPPKRRSLVYYFDSDNDEEQEETPSSPGGSEYRDSSPEFVPSVTIKLPKLHQMRAPASPNKKRKFVQANDARPPSHIANANAQPDTNLNAPSPTPTRQDSEQPSTSSNDKPFYEVRDKSGKIIYQCRDCVGFSTRALGDMGRHLESKAHKPPSHCCQLCPSVFTRKDALVRHEKRKHKLGGW</sequence>
<evidence type="ECO:0000313" key="4">
    <source>
        <dbReference type="EMBL" id="CAA7267538.1"/>
    </source>
</evidence>
<dbReference type="PROSITE" id="PS00028">
    <property type="entry name" value="ZINC_FINGER_C2H2_1"/>
    <property type="match status" value="1"/>
</dbReference>
<evidence type="ECO:0000259" key="3">
    <source>
        <dbReference type="PROSITE" id="PS50157"/>
    </source>
</evidence>
<accession>A0A8S0W992</accession>
<dbReference type="OrthoDB" id="2687452at2759"/>
<gene>
    <name evidence="4" type="ORF">AAE3_LOCUS9688</name>
</gene>
<keyword evidence="1" id="KW-0479">Metal-binding</keyword>
<dbReference type="GO" id="GO:0008270">
    <property type="term" value="F:zinc ion binding"/>
    <property type="evidence" value="ECO:0007669"/>
    <property type="project" value="UniProtKB-KW"/>
</dbReference>
<proteinExistence type="predicted"/>